<dbReference type="EMBL" id="FWFR01000003">
    <property type="protein sequence ID" value="SLN73830.1"/>
    <property type="molecule type" value="Genomic_DNA"/>
</dbReference>
<reference evidence="3 4" key="1">
    <citation type="submission" date="2017-03" db="EMBL/GenBank/DDBJ databases">
        <authorList>
            <person name="Afonso C.L."/>
            <person name="Miller P.J."/>
            <person name="Scott M.A."/>
            <person name="Spackman E."/>
            <person name="Goraichik I."/>
            <person name="Dimitrov K.M."/>
            <person name="Suarez D.L."/>
            <person name="Swayne D.E."/>
        </authorList>
    </citation>
    <scope>NUCLEOTIDE SEQUENCE [LARGE SCALE GENOMIC DNA]</scope>
    <source>
        <strain evidence="3 4">CECT 7691</strain>
    </source>
</reference>
<dbReference type="Proteomes" id="UP000193200">
    <property type="component" value="Unassembled WGS sequence"/>
</dbReference>
<organism evidence="3 4">
    <name type="scientific">Oceanibacterium hippocampi</name>
    <dbReference type="NCBI Taxonomy" id="745714"/>
    <lineage>
        <taxon>Bacteria</taxon>
        <taxon>Pseudomonadati</taxon>
        <taxon>Pseudomonadota</taxon>
        <taxon>Alphaproteobacteria</taxon>
        <taxon>Sneathiellales</taxon>
        <taxon>Sneathiellaceae</taxon>
        <taxon>Oceanibacterium</taxon>
    </lineage>
</organism>
<protein>
    <submittedName>
        <fullName evidence="3">Uncharacterized protein</fullName>
    </submittedName>
</protein>
<dbReference type="InParanoid" id="A0A1Y5TVG8"/>
<evidence type="ECO:0000256" key="1">
    <source>
        <dbReference type="SAM" id="MobiDB-lite"/>
    </source>
</evidence>
<feature type="region of interest" description="Disordered" evidence="1">
    <location>
        <begin position="46"/>
        <end position="82"/>
    </location>
</feature>
<feature type="transmembrane region" description="Helical" evidence="2">
    <location>
        <begin position="20"/>
        <end position="41"/>
    </location>
</feature>
<gene>
    <name evidence="3" type="ORF">OCH7691_03671</name>
</gene>
<evidence type="ECO:0000313" key="4">
    <source>
        <dbReference type="Proteomes" id="UP000193200"/>
    </source>
</evidence>
<evidence type="ECO:0000256" key="2">
    <source>
        <dbReference type="SAM" id="Phobius"/>
    </source>
</evidence>
<sequence>MPRKKFDPVNARQGNLDRPILYVLVGGLVLVVVFLAVYMVAVTTTDEPGTAGEGTGTAQQSGVTTPILPPEPGEAGQSGLAD</sequence>
<keyword evidence="4" id="KW-1185">Reference proteome</keyword>
<dbReference type="AlphaFoldDB" id="A0A1Y5TVG8"/>
<dbReference type="RefSeq" id="WP_085884994.1">
    <property type="nucleotide sequence ID" value="NZ_FWFR01000003.1"/>
</dbReference>
<keyword evidence="2" id="KW-0812">Transmembrane</keyword>
<proteinExistence type="predicted"/>
<evidence type="ECO:0000313" key="3">
    <source>
        <dbReference type="EMBL" id="SLN73830.1"/>
    </source>
</evidence>
<accession>A0A1Y5TVG8</accession>
<name>A0A1Y5TVG8_9PROT</name>
<keyword evidence="2" id="KW-1133">Transmembrane helix</keyword>
<keyword evidence="2" id="KW-0472">Membrane</keyword>